<dbReference type="SMART" id="SM00475">
    <property type="entry name" value="53EXOc"/>
    <property type="match status" value="1"/>
</dbReference>
<dbReference type="GO" id="GO:0006302">
    <property type="term" value="P:double-strand break repair"/>
    <property type="evidence" value="ECO:0007669"/>
    <property type="project" value="TreeGrafter"/>
</dbReference>
<evidence type="ECO:0000259" key="19">
    <source>
        <dbReference type="SMART" id="SM00482"/>
    </source>
</evidence>
<dbReference type="InterPro" id="IPR029060">
    <property type="entry name" value="PIN-like_dom_sf"/>
</dbReference>
<dbReference type="CDD" id="cd09898">
    <property type="entry name" value="H3TH_53EXO"/>
    <property type="match status" value="1"/>
</dbReference>
<dbReference type="Gene3D" id="1.20.1060.10">
    <property type="entry name" value="Taq DNA Polymerase, Chain T, domain 4"/>
    <property type="match status" value="1"/>
</dbReference>
<evidence type="ECO:0000256" key="5">
    <source>
        <dbReference type="ARBA" id="ARBA00022695"/>
    </source>
</evidence>
<keyword evidence="4 16" id="KW-0808">Transferase</keyword>
<dbReference type="Pfam" id="PF00476">
    <property type="entry name" value="DNA_pol_A"/>
    <property type="match status" value="1"/>
</dbReference>
<comment type="catalytic activity">
    <reaction evidence="14 16">
        <text>DNA(n) + a 2'-deoxyribonucleoside 5'-triphosphate = DNA(n+1) + diphosphate</text>
        <dbReference type="Rhea" id="RHEA:22508"/>
        <dbReference type="Rhea" id="RHEA-COMP:17339"/>
        <dbReference type="Rhea" id="RHEA-COMP:17340"/>
        <dbReference type="ChEBI" id="CHEBI:33019"/>
        <dbReference type="ChEBI" id="CHEBI:61560"/>
        <dbReference type="ChEBI" id="CHEBI:173112"/>
        <dbReference type="EC" id="2.7.7.7"/>
    </reaction>
</comment>
<dbReference type="InterPro" id="IPR001098">
    <property type="entry name" value="DNA-dir_DNA_pol_A_palm_dom"/>
</dbReference>
<keyword evidence="11 16" id="KW-0239">DNA-directed DNA polymerase</keyword>
<organism evidence="20 21">
    <name type="scientific">Sandaracinus amylolyticus</name>
    <dbReference type="NCBI Taxonomy" id="927083"/>
    <lineage>
        <taxon>Bacteria</taxon>
        <taxon>Pseudomonadati</taxon>
        <taxon>Myxococcota</taxon>
        <taxon>Polyangia</taxon>
        <taxon>Polyangiales</taxon>
        <taxon>Sandaracinaceae</taxon>
        <taxon>Sandaracinus</taxon>
    </lineage>
</organism>
<dbReference type="CDD" id="cd06140">
    <property type="entry name" value="DNA_polA_I_Bacillus_like_exo"/>
    <property type="match status" value="1"/>
</dbReference>
<dbReference type="Gene3D" id="3.30.70.370">
    <property type="match status" value="1"/>
</dbReference>
<dbReference type="InterPro" id="IPR020045">
    <property type="entry name" value="DNA_polI_H3TH"/>
</dbReference>
<reference evidence="20 21" key="1">
    <citation type="submission" date="2015-03" db="EMBL/GenBank/DDBJ databases">
        <title>Genome assembly of Sandaracinus amylolyticus DSM 53668.</title>
        <authorList>
            <person name="Sharma G."/>
            <person name="Subramanian S."/>
        </authorList>
    </citation>
    <scope>NUCLEOTIDE SEQUENCE [LARGE SCALE GENOMIC DNA]</scope>
    <source>
        <strain evidence="20 21">DSM 53668</strain>
    </source>
</reference>
<dbReference type="GO" id="GO:0003887">
    <property type="term" value="F:DNA-directed DNA polymerase activity"/>
    <property type="evidence" value="ECO:0007669"/>
    <property type="project" value="UniProtKB-UniRule"/>
</dbReference>
<dbReference type="GO" id="GO:0008409">
    <property type="term" value="F:5'-3' exonuclease activity"/>
    <property type="evidence" value="ECO:0007669"/>
    <property type="project" value="InterPro"/>
</dbReference>
<dbReference type="GO" id="GO:0003677">
    <property type="term" value="F:DNA binding"/>
    <property type="evidence" value="ECO:0007669"/>
    <property type="project" value="UniProtKB-UniRule"/>
</dbReference>
<dbReference type="InterPro" id="IPR002298">
    <property type="entry name" value="DNA_polymerase_A"/>
</dbReference>
<comment type="similarity">
    <text evidence="1 16">Belongs to the DNA polymerase type-A family.</text>
</comment>
<dbReference type="PANTHER" id="PTHR10133:SF27">
    <property type="entry name" value="DNA POLYMERASE NU"/>
    <property type="match status" value="1"/>
</dbReference>
<evidence type="ECO:0000256" key="11">
    <source>
        <dbReference type="ARBA" id="ARBA00022932"/>
    </source>
</evidence>
<evidence type="ECO:0000256" key="16">
    <source>
        <dbReference type="RuleBase" id="RU004460"/>
    </source>
</evidence>
<dbReference type="InterPro" id="IPR018320">
    <property type="entry name" value="DNA_polymerase_1"/>
</dbReference>
<keyword evidence="10" id="KW-0269">Exonuclease</keyword>
<dbReference type="SMART" id="SM00482">
    <property type="entry name" value="POLAc"/>
    <property type="match status" value="1"/>
</dbReference>
<dbReference type="FunFam" id="1.10.150.20:FF:000003">
    <property type="entry name" value="DNA polymerase I"/>
    <property type="match status" value="1"/>
</dbReference>
<dbReference type="AlphaFoldDB" id="A0A0F6W1Y1"/>
<evidence type="ECO:0000256" key="7">
    <source>
        <dbReference type="ARBA" id="ARBA00022722"/>
    </source>
</evidence>
<keyword evidence="12 16" id="KW-0238">DNA-binding</keyword>
<evidence type="ECO:0000256" key="12">
    <source>
        <dbReference type="ARBA" id="ARBA00023125"/>
    </source>
</evidence>
<proteinExistence type="inferred from homology"/>
<keyword evidence="6 16" id="KW-0235">DNA replication</keyword>
<dbReference type="InterPro" id="IPR019760">
    <property type="entry name" value="DNA-dir_DNA_pol_A_CS"/>
</dbReference>
<evidence type="ECO:0000313" key="21">
    <source>
        <dbReference type="Proteomes" id="UP000034883"/>
    </source>
</evidence>
<keyword evidence="7" id="KW-0540">Nuclease</keyword>
<accession>A0A0F6W1Y1</accession>
<dbReference type="Proteomes" id="UP000034883">
    <property type="component" value="Chromosome"/>
</dbReference>
<evidence type="ECO:0000256" key="8">
    <source>
        <dbReference type="ARBA" id="ARBA00022763"/>
    </source>
</evidence>
<keyword evidence="9" id="KW-0378">Hydrolase</keyword>
<dbReference type="InterPro" id="IPR043502">
    <property type="entry name" value="DNA/RNA_pol_sf"/>
</dbReference>
<dbReference type="InterPro" id="IPR008918">
    <property type="entry name" value="HhH2"/>
</dbReference>
<keyword evidence="13 16" id="KW-0234">DNA repair</keyword>
<dbReference type="InterPro" id="IPR036279">
    <property type="entry name" value="5-3_exonuclease_C_sf"/>
</dbReference>
<evidence type="ECO:0000256" key="15">
    <source>
        <dbReference type="NCBIfam" id="TIGR00593"/>
    </source>
</evidence>
<evidence type="ECO:0000256" key="4">
    <source>
        <dbReference type="ARBA" id="ARBA00022679"/>
    </source>
</evidence>
<keyword evidence="8 16" id="KW-0227">DNA damage</keyword>
<dbReference type="Pfam" id="PF01367">
    <property type="entry name" value="5_3_exonuc"/>
    <property type="match status" value="1"/>
</dbReference>
<dbReference type="SMART" id="SM00474">
    <property type="entry name" value="35EXOc"/>
    <property type="match status" value="1"/>
</dbReference>
<dbReference type="Gene3D" id="3.30.420.10">
    <property type="entry name" value="Ribonuclease H-like superfamily/Ribonuclease H"/>
    <property type="match status" value="1"/>
</dbReference>
<dbReference type="PANTHER" id="PTHR10133">
    <property type="entry name" value="DNA POLYMERASE I"/>
    <property type="match status" value="1"/>
</dbReference>
<keyword evidence="5 16" id="KW-0548">Nucleotidyltransferase</keyword>
<dbReference type="KEGG" id="samy:DB32_002497"/>
<dbReference type="CDD" id="cd08637">
    <property type="entry name" value="DNA_pol_A_pol_I_C"/>
    <property type="match status" value="1"/>
</dbReference>
<dbReference type="RefSeq" id="WP_053232598.1">
    <property type="nucleotide sequence ID" value="NZ_CP011125.1"/>
</dbReference>
<dbReference type="GO" id="GO:0006261">
    <property type="term" value="P:DNA-templated DNA replication"/>
    <property type="evidence" value="ECO:0007669"/>
    <property type="project" value="UniProtKB-UniRule"/>
</dbReference>
<dbReference type="SUPFAM" id="SSF56672">
    <property type="entry name" value="DNA/RNA polymerases"/>
    <property type="match status" value="1"/>
</dbReference>
<dbReference type="InterPro" id="IPR036397">
    <property type="entry name" value="RNaseH_sf"/>
</dbReference>
<dbReference type="InterPro" id="IPR012337">
    <property type="entry name" value="RNaseH-like_sf"/>
</dbReference>
<dbReference type="InterPro" id="IPR054690">
    <property type="entry name" value="DNA_polI_exonuclease"/>
</dbReference>
<dbReference type="SUPFAM" id="SSF53098">
    <property type="entry name" value="Ribonuclease H-like"/>
    <property type="match status" value="1"/>
</dbReference>
<dbReference type="NCBIfam" id="TIGR00593">
    <property type="entry name" value="pola"/>
    <property type="match status" value="1"/>
</dbReference>
<keyword evidence="21" id="KW-1185">Reference proteome</keyword>
<evidence type="ECO:0000256" key="9">
    <source>
        <dbReference type="ARBA" id="ARBA00022801"/>
    </source>
</evidence>
<dbReference type="EMBL" id="CP011125">
    <property type="protein sequence ID" value="AKF05348.1"/>
    <property type="molecule type" value="Genomic_DNA"/>
</dbReference>
<evidence type="ECO:0000256" key="1">
    <source>
        <dbReference type="ARBA" id="ARBA00007705"/>
    </source>
</evidence>
<dbReference type="SMART" id="SM00279">
    <property type="entry name" value="HhH2"/>
    <property type="match status" value="1"/>
</dbReference>
<dbReference type="CDD" id="cd09859">
    <property type="entry name" value="PIN_53EXO"/>
    <property type="match status" value="1"/>
</dbReference>
<feature type="domain" description="5'-3' exonuclease" evidence="18">
    <location>
        <begin position="5"/>
        <end position="260"/>
    </location>
</feature>
<evidence type="ECO:0000256" key="3">
    <source>
        <dbReference type="ARBA" id="ARBA00020311"/>
    </source>
</evidence>
<sequence length="896" mass="98707">MARTERLVLVDGSWLVFRAFFGLPSNLATRTGLHTNATFGFATMFRKLFSGRMPDRGAVVFDAPGATVREEKFPQYKAQRPPIAGELREQLAWIDRVVSANHFPMLRVPGYEADDVIATLAKRGLEMGMEVVIVAGDKDLAQMVRDGIRMQDTMKDVVYDAELVRKKWGVPPQRIPDLLALMGDNVDNIPGVPGIGQKGAATLLETYGSLDGILANVEQLKGKQKAALIEHAEEVKLYRELATIDPDVPLDVSLDALIIAPPDRTELDALYRELEFYSLLSGGDEARASDTTTSAVRCLGTIDAARAAMDALPRDRDVAVVPVFEPIAHVVRGDLVGIAFGATAGDPFYLPLTGQGDCLGDEGLALVRAFFEDASRPKAVHDAKQLEILLRRAFGPSEDDITLRGDVFDTMLASFLVEPNKCIPHRLDQVAKEYVQRGVPPLKSLVGSGQKERKPSEATCEEAASWAGQLADVVLALAPVLRERLEKEGQRGVYDGVERPLSSVLASMEIAGIRVDQDDLGAMSEEFKARKAEIEQRIYALAGREFNIGSTKQLADVLFEELKLPVVKKTKTGYSTDAEVLERLAPKHEIAQLILQQRELAKLINTYTDVLREAVSPETGRVHASFLQTTGVSGRLITTDPDLQRTPVRTPEGKRIRKAFVAPEGTVLIAADWSQIELRVLAHFSDDARLLEAFRENLDLHRRTASLLFSVAPEDVTPEQRNTGKTVNFATIYGQGATALGQILGIPRKDAQRYIEQYFEHYAGVRAWLDRTIARAHETGYVETLLGRRRYIPELSSLNSTDRATGERIAANTPIQGSAADLCKLAMLAIARRLPEVAPRTRMLLQVHDELVFEAPPAEVELASEVIRGEMQRPWSELRAPLVVEIGVGRSWGEAK</sequence>
<feature type="domain" description="DNA-directed DNA polymerase family A palm" evidence="19">
    <location>
        <begin position="653"/>
        <end position="859"/>
    </location>
</feature>
<dbReference type="EC" id="2.7.7.7" evidence="2 15"/>
<gene>
    <name evidence="16" type="primary">polA</name>
    <name evidence="20" type="ORF">DB32_002497</name>
</gene>
<evidence type="ECO:0000259" key="17">
    <source>
        <dbReference type="SMART" id="SM00474"/>
    </source>
</evidence>
<evidence type="ECO:0000256" key="10">
    <source>
        <dbReference type="ARBA" id="ARBA00022839"/>
    </source>
</evidence>
<evidence type="ECO:0000256" key="14">
    <source>
        <dbReference type="ARBA" id="ARBA00049244"/>
    </source>
</evidence>
<dbReference type="InterPro" id="IPR020046">
    <property type="entry name" value="5-3_exonucl_a-hlix_arch_N"/>
</dbReference>
<dbReference type="STRING" id="927083.DB32_002497"/>
<feature type="domain" description="3'-5' exonuclease" evidence="17">
    <location>
        <begin position="293"/>
        <end position="486"/>
    </location>
</feature>
<dbReference type="SUPFAM" id="SSF88723">
    <property type="entry name" value="PIN domain-like"/>
    <property type="match status" value="1"/>
</dbReference>
<dbReference type="NCBIfam" id="NF004397">
    <property type="entry name" value="PRK05755.1"/>
    <property type="match status" value="1"/>
</dbReference>
<dbReference type="Pfam" id="PF22619">
    <property type="entry name" value="DNA_polI_exo1"/>
    <property type="match status" value="1"/>
</dbReference>
<evidence type="ECO:0000256" key="13">
    <source>
        <dbReference type="ARBA" id="ARBA00023204"/>
    </source>
</evidence>
<dbReference type="GO" id="GO:0008408">
    <property type="term" value="F:3'-5' exonuclease activity"/>
    <property type="evidence" value="ECO:0007669"/>
    <property type="project" value="InterPro"/>
</dbReference>
<name>A0A0F6W1Y1_9BACT</name>
<dbReference type="PROSITE" id="PS00447">
    <property type="entry name" value="DNA_POLYMERASE_A"/>
    <property type="match status" value="1"/>
</dbReference>
<evidence type="ECO:0000256" key="2">
    <source>
        <dbReference type="ARBA" id="ARBA00012417"/>
    </source>
</evidence>
<evidence type="ECO:0000259" key="18">
    <source>
        <dbReference type="SMART" id="SM00475"/>
    </source>
</evidence>
<dbReference type="InterPro" id="IPR002421">
    <property type="entry name" value="5-3_exonuclease"/>
</dbReference>
<dbReference type="InterPro" id="IPR002562">
    <property type="entry name" value="3'-5'_exonuclease_dom"/>
</dbReference>
<dbReference type="PRINTS" id="PR00868">
    <property type="entry name" value="DNAPOLI"/>
</dbReference>
<dbReference type="Gene3D" id="3.40.50.1010">
    <property type="entry name" value="5'-nuclease"/>
    <property type="match status" value="1"/>
</dbReference>
<dbReference type="FunFam" id="1.10.150.20:FF:000002">
    <property type="entry name" value="DNA polymerase I"/>
    <property type="match status" value="1"/>
</dbReference>
<evidence type="ECO:0000256" key="6">
    <source>
        <dbReference type="ARBA" id="ARBA00022705"/>
    </source>
</evidence>
<dbReference type="FunFam" id="1.20.1060.10:FF:000001">
    <property type="entry name" value="DNA polymerase I"/>
    <property type="match status" value="1"/>
</dbReference>
<dbReference type="Gene3D" id="1.10.150.20">
    <property type="entry name" value="5' to 3' exonuclease, C-terminal subdomain"/>
    <property type="match status" value="2"/>
</dbReference>
<evidence type="ECO:0000313" key="20">
    <source>
        <dbReference type="EMBL" id="AKF05348.1"/>
    </source>
</evidence>
<dbReference type="SUPFAM" id="SSF47807">
    <property type="entry name" value="5' to 3' exonuclease, C-terminal subdomain"/>
    <property type="match status" value="1"/>
</dbReference>
<protein>
    <recommendedName>
        <fullName evidence="3 15">DNA polymerase I</fullName>
        <ecNumber evidence="2 15">2.7.7.7</ecNumber>
    </recommendedName>
</protein>
<dbReference type="Pfam" id="PF02739">
    <property type="entry name" value="5_3_exonuc_N"/>
    <property type="match status" value="1"/>
</dbReference>